<dbReference type="AlphaFoldDB" id="A0A1H6KCZ2"/>
<accession>A0A1H6KCZ2</accession>
<name>A0A1H6KCZ2_9GAMM</name>
<proteinExistence type="predicted"/>
<evidence type="ECO:0000313" key="2">
    <source>
        <dbReference type="Proteomes" id="UP000198988"/>
    </source>
</evidence>
<sequence length="73" mass="8379">MTKIAHFLAVLIYAKEDLCIKPKKTTTQTKNNSNLSSIYGKKNFYKNMRITTTQEQTFAGSFISISNTQLYHL</sequence>
<evidence type="ECO:0000313" key="1">
    <source>
        <dbReference type="EMBL" id="SEH69313.1"/>
    </source>
</evidence>
<gene>
    <name evidence="1" type="ORF">BAZSYMA_ACONTIG189191_2</name>
</gene>
<dbReference type="Proteomes" id="UP000198988">
    <property type="component" value="Unassembled WGS sequence"/>
</dbReference>
<protein>
    <submittedName>
        <fullName evidence="1">Uncharacterized protein</fullName>
    </submittedName>
</protein>
<reference evidence="2" key="1">
    <citation type="submission" date="2016-06" db="EMBL/GenBank/DDBJ databases">
        <authorList>
            <person name="Petersen J."/>
            <person name="Sayavedra L."/>
        </authorList>
    </citation>
    <scope>NUCLEOTIDE SEQUENCE [LARGE SCALE GENOMIC DNA]</scope>
    <source>
        <strain evidence="2">BazSymA</strain>
    </source>
</reference>
<dbReference type="RefSeq" id="WP_090715137.1">
    <property type="nucleotide sequence ID" value="NZ_CDSC02000106.1"/>
</dbReference>
<organism evidence="1 2">
    <name type="scientific">Bathymodiolus azoricus thioautotrophic gill symbiont</name>
    <dbReference type="NCBI Taxonomy" id="235205"/>
    <lineage>
        <taxon>Bacteria</taxon>
        <taxon>Pseudomonadati</taxon>
        <taxon>Pseudomonadota</taxon>
        <taxon>Gammaproteobacteria</taxon>
        <taxon>sulfur-oxidizing symbionts</taxon>
    </lineage>
</organism>
<dbReference type="EMBL" id="CDSC02000106">
    <property type="protein sequence ID" value="SEH69313.1"/>
    <property type="molecule type" value="Genomic_DNA"/>
</dbReference>